<keyword evidence="1" id="KW-0560">Oxidoreductase</keyword>
<accession>A0A7R8WD93</accession>
<dbReference type="InterPro" id="IPR002347">
    <property type="entry name" value="SDR_fam"/>
</dbReference>
<evidence type="ECO:0000256" key="1">
    <source>
        <dbReference type="ARBA" id="ARBA00023002"/>
    </source>
</evidence>
<dbReference type="InterPro" id="IPR036291">
    <property type="entry name" value="NAD(P)-bd_dom_sf"/>
</dbReference>
<evidence type="ECO:0000313" key="2">
    <source>
        <dbReference type="EMBL" id="CAD7227168.1"/>
    </source>
</evidence>
<organism evidence="2">
    <name type="scientific">Cyprideis torosa</name>
    <dbReference type="NCBI Taxonomy" id="163714"/>
    <lineage>
        <taxon>Eukaryota</taxon>
        <taxon>Metazoa</taxon>
        <taxon>Ecdysozoa</taxon>
        <taxon>Arthropoda</taxon>
        <taxon>Crustacea</taxon>
        <taxon>Oligostraca</taxon>
        <taxon>Ostracoda</taxon>
        <taxon>Podocopa</taxon>
        <taxon>Podocopida</taxon>
        <taxon>Cytherocopina</taxon>
        <taxon>Cytheroidea</taxon>
        <taxon>Cytherideidae</taxon>
        <taxon>Cyprideis</taxon>
    </lineage>
</organism>
<dbReference type="EMBL" id="OB661054">
    <property type="protein sequence ID" value="CAD7227168.1"/>
    <property type="molecule type" value="Genomic_DNA"/>
</dbReference>
<dbReference type="OrthoDB" id="191139at2759"/>
<protein>
    <submittedName>
        <fullName evidence="2">Uncharacterized protein</fullName>
    </submittedName>
</protein>
<dbReference type="AlphaFoldDB" id="A0A7R8WD93"/>
<dbReference type="PRINTS" id="PR00081">
    <property type="entry name" value="GDHRDH"/>
</dbReference>
<name>A0A7R8WD93_9CRUS</name>
<proteinExistence type="predicted"/>
<dbReference type="GO" id="GO:0016491">
    <property type="term" value="F:oxidoreductase activity"/>
    <property type="evidence" value="ECO:0007669"/>
    <property type="project" value="UniProtKB-KW"/>
</dbReference>
<reference evidence="2" key="1">
    <citation type="submission" date="2020-11" db="EMBL/GenBank/DDBJ databases">
        <authorList>
            <person name="Tran Van P."/>
        </authorList>
    </citation>
    <scope>NUCLEOTIDE SEQUENCE</scope>
</reference>
<dbReference type="PANTHER" id="PTHR43157">
    <property type="entry name" value="PHOSPHATIDYLINOSITOL-GLYCAN BIOSYNTHESIS CLASS F PROTEIN-RELATED"/>
    <property type="match status" value="1"/>
</dbReference>
<dbReference type="SUPFAM" id="SSF51735">
    <property type="entry name" value="NAD(P)-binding Rossmann-fold domains"/>
    <property type="match status" value="1"/>
</dbReference>
<dbReference type="Gene3D" id="3.40.50.720">
    <property type="entry name" value="NAD(P)-binding Rossmann-like Domain"/>
    <property type="match status" value="1"/>
</dbReference>
<dbReference type="PANTHER" id="PTHR43157:SF31">
    <property type="entry name" value="PHOSPHATIDYLINOSITOL-GLYCAN BIOSYNTHESIS CLASS F PROTEIN"/>
    <property type="match status" value="1"/>
</dbReference>
<dbReference type="Pfam" id="PF00106">
    <property type="entry name" value="adh_short"/>
    <property type="match status" value="1"/>
</dbReference>
<gene>
    <name evidence="2" type="ORF">CTOB1V02_LOCUS5077</name>
</gene>
<sequence length="422" mass="47221">MLMDDHELKFTMSSTGLFCQSCGSFLPRSFGSEVRTCNVCKFRNPFASEGAVKSYTVYFNCDSRGKKPSKKSDEIEDGPLVDRVLPTMGSILGSLPPWLLGAVGGVSALILLKGYVLPSFNRYQSREYLKGKTVLITGANTGIGKETALDLARRGGRVIMACRDLKKCKKAREEIILSTGNQHVVARECDLASFDSIRKFAERINQEEPQLNILINNAGVMRPPKSLTKDGLELQMGTNHFGHFLLTNLLLDKIKASAPSRIIVVSSVGHKRGRIDFDDLNADKEYDARQVYCNSKLANNLFSNELARRLSGSGVTVNCLHPGIVRTELGRHMSLYKSKWSWFFVYPLVWILLKSPEEGAQTTIRLAVDKTLEKTTGRYFSDQKEVPQADQAYDEAVAKRLWDVSEIWTRLKEFKSTVSSNK</sequence>